<dbReference type="Proteomes" id="UP001497623">
    <property type="component" value="Unassembled WGS sequence"/>
</dbReference>
<proteinExistence type="predicted"/>
<protein>
    <recommendedName>
        <fullName evidence="3">C-type lectin domain-containing protein</fullName>
    </recommendedName>
</protein>
<gene>
    <name evidence="1" type="ORF">MNOR_LOCUS22984</name>
</gene>
<evidence type="ECO:0008006" key="3">
    <source>
        <dbReference type="Google" id="ProtNLM"/>
    </source>
</evidence>
<keyword evidence="2" id="KW-1185">Reference proteome</keyword>
<evidence type="ECO:0000313" key="1">
    <source>
        <dbReference type="EMBL" id="CAL4122262.1"/>
    </source>
</evidence>
<feature type="non-terminal residue" evidence="1">
    <location>
        <position position="1"/>
    </location>
</feature>
<dbReference type="SUPFAM" id="SSF56436">
    <property type="entry name" value="C-type lectin-like"/>
    <property type="match status" value="1"/>
</dbReference>
<dbReference type="Gene3D" id="3.10.100.10">
    <property type="entry name" value="Mannose-Binding Protein A, subunit A"/>
    <property type="match status" value="1"/>
</dbReference>
<dbReference type="InterPro" id="IPR016187">
    <property type="entry name" value="CTDL_fold"/>
</dbReference>
<reference evidence="1 2" key="1">
    <citation type="submission" date="2024-05" db="EMBL/GenBank/DDBJ databases">
        <authorList>
            <person name="Wallberg A."/>
        </authorList>
    </citation>
    <scope>NUCLEOTIDE SEQUENCE [LARGE SCALE GENOMIC DNA]</scope>
</reference>
<dbReference type="InterPro" id="IPR016186">
    <property type="entry name" value="C-type_lectin-like/link_sf"/>
</dbReference>
<dbReference type="EMBL" id="CAXKWB010019791">
    <property type="protein sequence ID" value="CAL4122262.1"/>
    <property type="molecule type" value="Genomic_DNA"/>
</dbReference>
<name>A0AAV2RFZ5_MEGNR</name>
<dbReference type="CDD" id="cd00037">
    <property type="entry name" value="CLECT"/>
    <property type="match status" value="1"/>
</dbReference>
<dbReference type="AlphaFoldDB" id="A0AAV2RFZ5"/>
<sequence length="151" mass="17152">ADIKLSRDDLKFLIAELAESYTGINCTQSFDFFSFQGTKEQLDLLINSTQTIADALTYKKEVAEECKECFTVDSQTFIPFPTKTGSWNDAKYLCEDLGFVLPEPRDPNKLAQLLRAIVDVEQKYYWIGGRGDGTRINWLSGGSIDSNSKWW</sequence>
<evidence type="ECO:0000313" key="2">
    <source>
        <dbReference type="Proteomes" id="UP001497623"/>
    </source>
</evidence>
<organism evidence="1 2">
    <name type="scientific">Meganyctiphanes norvegica</name>
    <name type="common">Northern krill</name>
    <name type="synonym">Thysanopoda norvegica</name>
    <dbReference type="NCBI Taxonomy" id="48144"/>
    <lineage>
        <taxon>Eukaryota</taxon>
        <taxon>Metazoa</taxon>
        <taxon>Ecdysozoa</taxon>
        <taxon>Arthropoda</taxon>
        <taxon>Crustacea</taxon>
        <taxon>Multicrustacea</taxon>
        <taxon>Malacostraca</taxon>
        <taxon>Eumalacostraca</taxon>
        <taxon>Eucarida</taxon>
        <taxon>Euphausiacea</taxon>
        <taxon>Euphausiidae</taxon>
        <taxon>Meganyctiphanes</taxon>
    </lineage>
</organism>
<accession>A0AAV2RFZ5</accession>
<feature type="non-terminal residue" evidence="1">
    <location>
        <position position="151"/>
    </location>
</feature>
<comment type="caution">
    <text evidence="1">The sequence shown here is derived from an EMBL/GenBank/DDBJ whole genome shotgun (WGS) entry which is preliminary data.</text>
</comment>